<dbReference type="AlphaFoldDB" id="A0AAD6ZTW1"/>
<sequence length="380" mass="42793">MHASLSLLHLHSCACYLQTTTVMMIGTPLTIQLNNDWMSLGLQSSKTPPTLHIKKKATRSFMVVLCHTAGKEHEDFLINNVPSWPVWQVSEAMAVLDLLHPKFKKWVDMDLDHVHQLMPDCVMMFRHRSLNCINFEDTKDSFYPPNVNIHIRNNLPGECTTLRRLYSIKHRLPEAPRTPGSAAEDSNVEIVGEKQTRVKQENFEDLLAPRRQCPCLRIDTNKCIVINDDIDTPVLTPCPPPSHLFLVWSLVIYVSFTVLSHHIPLISPSISYPTSSENGLAHLQHNCLTVAVLGVAYLASSGWSVKDFKGLARHNHFECAFKRPYITSTMSKQKAIYAAATEEEVQKGVDAGHSKDGLWIVWRKKHGLAACIAARRGHAV</sequence>
<reference evidence="2" key="1">
    <citation type="submission" date="2023-03" db="EMBL/GenBank/DDBJ databases">
        <title>Massive genome expansion in bonnet fungi (Mycena s.s.) driven by repeated elements and novel gene families across ecological guilds.</title>
        <authorList>
            <consortium name="Lawrence Berkeley National Laboratory"/>
            <person name="Harder C.B."/>
            <person name="Miyauchi S."/>
            <person name="Viragh M."/>
            <person name="Kuo A."/>
            <person name="Thoen E."/>
            <person name="Andreopoulos B."/>
            <person name="Lu D."/>
            <person name="Skrede I."/>
            <person name="Drula E."/>
            <person name="Henrissat B."/>
            <person name="Morin E."/>
            <person name="Kohler A."/>
            <person name="Barry K."/>
            <person name="LaButti K."/>
            <person name="Morin E."/>
            <person name="Salamov A."/>
            <person name="Lipzen A."/>
            <person name="Mereny Z."/>
            <person name="Hegedus B."/>
            <person name="Baldrian P."/>
            <person name="Stursova M."/>
            <person name="Weitz H."/>
            <person name="Taylor A."/>
            <person name="Grigoriev I.V."/>
            <person name="Nagy L.G."/>
            <person name="Martin F."/>
            <person name="Kauserud H."/>
        </authorList>
    </citation>
    <scope>NUCLEOTIDE SEQUENCE</scope>
    <source>
        <strain evidence="2">CBHHK002</strain>
    </source>
</reference>
<evidence type="ECO:0000256" key="1">
    <source>
        <dbReference type="SAM" id="SignalP"/>
    </source>
</evidence>
<comment type="caution">
    <text evidence="2">The sequence shown here is derived from an EMBL/GenBank/DDBJ whole genome shotgun (WGS) entry which is preliminary data.</text>
</comment>
<feature type="signal peptide" evidence="1">
    <location>
        <begin position="1"/>
        <end position="15"/>
    </location>
</feature>
<evidence type="ECO:0000313" key="2">
    <source>
        <dbReference type="EMBL" id="KAJ7339283.1"/>
    </source>
</evidence>
<accession>A0AAD6ZTW1</accession>
<feature type="chain" id="PRO_5041897135" evidence="1">
    <location>
        <begin position="16"/>
        <end position="380"/>
    </location>
</feature>
<dbReference type="Proteomes" id="UP001218218">
    <property type="component" value="Unassembled WGS sequence"/>
</dbReference>
<gene>
    <name evidence="2" type="ORF">DFH08DRAFT_964310</name>
</gene>
<evidence type="ECO:0000313" key="3">
    <source>
        <dbReference type="Proteomes" id="UP001218218"/>
    </source>
</evidence>
<dbReference type="EMBL" id="JARIHO010000028">
    <property type="protein sequence ID" value="KAJ7339283.1"/>
    <property type="molecule type" value="Genomic_DNA"/>
</dbReference>
<organism evidence="2 3">
    <name type="scientific">Mycena albidolilacea</name>
    <dbReference type="NCBI Taxonomy" id="1033008"/>
    <lineage>
        <taxon>Eukaryota</taxon>
        <taxon>Fungi</taxon>
        <taxon>Dikarya</taxon>
        <taxon>Basidiomycota</taxon>
        <taxon>Agaricomycotina</taxon>
        <taxon>Agaricomycetes</taxon>
        <taxon>Agaricomycetidae</taxon>
        <taxon>Agaricales</taxon>
        <taxon>Marasmiineae</taxon>
        <taxon>Mycenaceae</taxon>
        <taxon>Mycena</taxon>
    </lineage>
</organism>
<keyword evidence="3" id="KW-1185">Reference proteome</keyword>
<keyword evidence="1" id="KW-0732">Signal</keyword>
<proteinExistence type="predicted"/>
<protein>
    <submittedName>
        <fullName evidence="2">Uncharacterized protein</fullName>
    </submittedName>
</protein>
<name>A0AAD6ZTW1_9AGAR</name>